<dbReference type="Gene3D" id="3.30.1490.20">
    <property type="entry name" value="ATP-grasp fold, A domain"/>
    <property type="match status" value="1"/>
</dbReference>
<accession>A0A1C6T4I0</accession>
<dbReference type="InterPro" id="IPR036291">
    <property type="entry name" value="NAD(P)-bd_dom_sf"/>
</dbReference>
<dbReference type="Proteomes" id="UP000199413">
    <property type="component" value="Unassembled WGS sequence"/>
</dbReference>
<dbReference type="Gene3D" id="3.40.50.261">
    <property type="entry name" value="Succinyl-CoA synthetase domains"/>
    <property type="match status" value="2"/>
</dbReference>
<evidence type="ECO:0000313" key="6">
    <source>
        <dbReference type="Proteomes" id="UP000199413"/>
    </source>
</evidence>
<dbReference type="OrthoDB" id="190266at2"/>
<dbReference type="STRING" id="568872.GA0070624_5562"/>
<dbReference type="InterPro" id="IPR013815">
    <property type="entry name" value="ATP_grasp_subdomain_1"/>
</dbReference>
<dbReference type="Pfam" id="PF13380">
    <property type="entry name" value="CoA_binding_2"/>
    <property type="match status" value="1"/>
</dbReference>
<evidence type="ECO:0000313" key="5">
    <source>
        <dbReference type="EMBL" id="SCL36472.1"/>
    </source>
</evidence>
<evidence type="ECO:0000256" key="1">
    <source>
        <dbReference type="ARBA" id="ARBA00022598"/>
    </source>
</evidence>
<dbReference type="PANTHER" id="PTHR43334">
    <property type="entry name" value="ACETATE--COA LIGASE [ADP-FORMING]"/>
    <property type="match status" value="1"/>
</dbReference>
<dbReference type="InterPro" id="IPR043938">
    <property type="entry name" value="Ligase_CoA_dom"/>
</dbReference>
<dbReference type="Gene3D" id="3.30.470.20">
    <property type="entry name" value="ATP-grasp fold, B domain"/>
    <property type="match status" value="1"/>
</dbReference>
<dbReference type="InterPro" id="IPR032875">
    <property type="entry name" value="Succ_CoA_lig_flav_dom"/>
</dbReference>
<dbReference type="Pfam" id="PF19045">
    <property type="entry name" value="Ligase_CoA_2"/>
    <property type="match status" value="1"/>
</dbReference>
<dbReference type="Gene3D" id="3.40.50.720">
    <property type="entry name" value="NAD(P)-binding Rossmann-like Domain"/>
    <property type="match status" value="1"/>
</dbReference>
<dbReference type="GO" id="GO:0043758">
    <property type="term" value="F:acetate-CoA ligase (ADP-forming) activity"/>
    <property type="evidence" value="ECO:0007669"/>
    <property type="project" value="InterPro"/>
</dbReference>
<evidence type="ECO:0000256" key="2">
    <source>
        <dbReference type="ARBA" id="ARBA00022741"/>
    </source>
</evidence>
<keyword evidence="2" id="KW-0547">Nucleotide-binding</keyword>
<evidence type="ECO:0000256" key="3">
    <source>
        <dbReference type="ARBA" id="ARBA00022840"/>
    </source>
</evidence>
<dbReference type="SUPFAM" id="SSF56059">
    <property type="entry name" value="Glutathione synthetase ATP-binding domain-like"/>
    <property type="match status" value="1"/>
</dbReference>
<sequence>MSNPLRALWSARSVAVVGASARPGSLGRLPVEYLRRHGYGGAVYPVRPDGGEVLGLPAYPSVQACPGPVELAMLLVSADKVPGAIDDCVAAGVPVAIVCSSGFAETGEVGARLQDEIVAKARAGGLRLVGPNCIGAVGVETGLVASFSPLFSGAQTALVPGPLAFVSQSGALGYGTVSLAFERRIGLGQVVTTGNEADVTALEALCALAEEPGCTGLLGYVESLTDGAALRRLAASGVPVALLKAGRSEAGQRAAASHTGALAAGDRVVDAALRQLDIVRVEDVDELLDVAQAFAQPRRPAGPRVAVVTTSGGSGILAADAIERYDLRLASLGPQTGAVLREIVPAFGATANPVDVTATVMGDPSLFDRALDAVADDPEVDCVVACFCVLTGDDVAQVVTSLERIAAATGKPVLAARTGAEHLAPAAAAALHAAGIPAYPTPARAVRAAAALWQVSRPRRGVALPGGSRCIPAPAPGATEAELKALLATTGLPVPRHRIAANRDDAVAAVAEAGGRAVCKAVVPGLLHKTEAGGVVLDVTEADAAATYDRLAALGGDVLVEEQVDQGVEVLVGVAPSPLGPVLTVGPGGVLTEVFDDVALRLLPVTAHDVREMIAETRVASLLAGVRGRTRADADALVELVVRLADTVAAWPAGFELDLNPVVVLPRGARILDAAYAAPPEE</sequence>
<dbReference type="AlphaFoldDB" id="A0A1C6T4I0"/>
<dbReference type="PANTHER" id="PTHR43334:SF1">
    <property type="entry name" value="3-HYDROXYPROPIONATE--COA LIGASE [ADP-FORMING]"/>
    <property type="match status" value="1"/>
</dbReference>
<gene>
    <name evidence="5" type="ORF">GA0070624_5562</name>
</gene>
<name>A0A1C6T4I0_9ACTN</name>
<dbReference type="InterPro" id="IPR051538">
    <property type="entry name" value="Acyl-CoA_Synth/Transferase"/>
</dbReference>
<dbReference type="Pfam" id="PF13607">
    <property type="entry name" value="Succ_CoA_lig"/>
    <property type="match status" value="1"/>
</dbReference>
<dbReference type="EMBL" id="FMHV01000002">
    <property type="protein sequence ID" value="SCL36472.1"/>
    <property type="molecule type" value="Genomic_DNA"/>
</dbReference>
<keyword evidence="1" id="KW-0436">Ligase</keyword>
<dbReference type="InterPro" id="IPR003781">
    <property type="entry name" value="CoA-bd"/>
</dbReference>
<keyword evidence="6" id="KW-1185">Reference proteome</keyword>
<protein>
    <submittedName>
        <fullName evidence="5">Acyl-CoA synthetase (NDP forming)</fullName>
    </submittedName>
</protein>
<dbReference type="SUPFAM" id="SSF51735">
    <property type="entry name" value="NAD(P)-binding Rossmann-fold domains"/>
    <property type="match status" value="1"/>
</dbReference>
<organism evidence="5 6">
    <name type="scientific">Micromonospora rhizosphaerae</name>
    <dbReference type="NCBI Taxonomy" id="568872"/>
    <lineage>
        <taxon>Bacteria</taxon>
        <taxon>Bacillati</taxon>
        <taxon>Actinomycetota</taxon>
        <taxon>Actinomycetes</taxon>
        <taxon>Micromonosporales</taxon>
        <taxon>Micromonosporaceae</taxon>
        <taxon>Micromonospora</taxon>
    </lineage>
</organism>
<dbReference type="Pfam" id="PF13549">
    <property type="entry name" value="ATP-grasp_5"/>
    <property type="match status" value="1"/>
</dbReference>
<proteinExistence type="predicted"/>
<dbReference type="RefSeq" id="WP_091345783.1">
    <property type="nucleotide sequence ID" value="NZ_FMHV01000002.1"/>
</dbReference>
<keyword evidence="3" id="KW-0067">ATP-binding</keyword>
<dbReference type="SMART" id="SM00881">
    <property type="entry name" value="CoA_binding"/>
    <property type="match status" value="1"/>
</dbReference>
<dbReference type="SUPFAM" id="SSF52210">
    <property type="entry name" value="Succinyl-CoA synthetase domains"/>
    <property type="match status" value="2"/>
</dbReference>
<evidence type="ECO:0000259" key="4">
    <source>
        <dbReference type="SMART" id="SM00881"/>
    </source>
</evidence>
<reference evidence="6" key="1">
    <citation type="submission" date="2016-06" db="EMBL/GenBank/DDBJ databases">
        <authorList>
            <person name="Varghese N."/>
            <person name="Submissions Spin"/>
        </authorList>
    </citation>
    <scope>NUCLEOTIDE SEQUENCE [LARGE SCALE GENOMIC DNA]</scope>
    <source>
        <strain evidence="6">DSM 45431</strain>
    </source>
</reference>
<feature type="domain" description="CoA-binding" evidence="4">
    <location>
        <begin position="8"/>
        <end position="103"/>
    </location>
</feature>
<dbReference type="InterPro" id="IPR016102">
    <property type="entry name" value="Succinyl-CoA_synth-like"/>
</dbReference>
<dbReference type="GO" id="GO:0005524">
    <property type="term" value="F:ATP binding"/>
    <property type="evidence" value="ECO:0007669"/>
    <property type="project" value="UniProtKB-KW"/>
</dbReference>